<feature type="transmembrane region" description="Helical" evidence="1">
    <location>
        <begin position="109"/>
        <end position="130"/>
    </location>
</feature>
<dbReference type="AlphaFoldDB" id="A0A918VAS8"/>
<comment type="caution">
    <text evidence="2">The sequence shown here is derived from an EMBL/GenBank/DDBJ whole genome shotgun (WGS) entry which is preliminary data.</text>
</comment>
<reference evidence="2" key="2">
    <citation type="submission" date="2020-09" db="EMBL/GenBank/DDBJ databases">
        <authorList>
            <person name="Sun Q."/>
            <person name="Ohkuma M."/>
        </authorList>
    </citation>
    <scope>NUCLEOTIDE SEQUENCE</scope>
    <source>
        <strain evidence="2">JCM 5016</strain>
    </source>
</reference>
<protein>
    <submittedName>
        <fullName evidence="2">Uncharacterized protein</fullName>
    </submittedName>
</protein>
<evidence type="ECO:0000256" key="1">
    <source>
        <dbReference type="SAM" id="Phobius"/>
    </source>
</evidence>
<name>A0A918VAS8_9ACTN</name>
<feature type="transmembrane region" description="Helical" evidence="1">
    <location>
        <begin position="41"/>
        <end position="64"/>
    </location>
</feature>
<dbReference type="EMBL" id="BMWH01000005">
    <property type="protein sequence ID" value="GGZ82170.1"/>
    <property type="molecule type" value="Genomic_DNA"/>
</dbReference>
<dbReference type="RefSeq" id="WP_190057000.1">
    <property type="nucleotide sequence ID" value="NZ_BMWH01000005.1"/>
</dbReference>
<reference evidence="2" key="1">
    <citation type="journal article" date="2014" name="Int. J. Syst. Evol. Microbiol.">
        <title>Complete genome sequence of Corynebacterium casei LMG S-19264T (=DSM 44701T), isolated from a smear-ripened cheese.</title>
        <authorList>
            <consortium name="US DOE Joint Genome Institute (JGI-PGF)"/>
            <person name="Walter F."/>
            <person name="Albersmeier A."/>
            <person name="Kalinowski J."/>
            <person name="Ruckert C."/>
        </authorList>
    </citation>
    <scope>NUCLEOTIDE SEQUENCE</scope>
    <source>
        <strain evidence="2">JCM 5016</strain>
    </source>
</reference>
<evidence type="ECO:0000313" key="3">
    <source>
        <dbReference type="Proteomes" id="UP000623010"/>
    </source>
</evidence>
<keyword evidence="3" id="KW-1185">Reference proteome</keyword>
<sequence>MTVTWRSAVSYALTVTVLSFLTGAAVDLAWQAPFGDFGLWVSVWAGNPWSAVFVGAAATVLTLTRRLTGPLPVWRVPLIDGSAYLVVLLVCAGLESWAYGDEAPADSAFAMASFALLTLQLPSAWLLIVWRARHLDTVLTRAALRAARADGR</sequence>
<organism evidence="2 3">
    <name type="scientific">Streptomyces echinoruber</name>
    <dbReference type="NCBI Taxonomy" id="68898"/>
    <lineage>
        <taxon>Bacteria</taxon>
        <taxon>Bacillati</taxon>
        <taxon>Actinomycetota</taxon>
        <taxon>Actinomycetes</taxon>
        <taxon>Kitasatosporales</taxon>
        <taxon>Streptomycetaceae</taxon>
        <taxon>Streptomyces</taxon>
    </lineage>
</organism>
<keyword evidence="1" id="KW-0812">Transmembrane</keyword>
<gene>
    <name evidence="2" type="ORF">GCM10010389_20130</name>
</gene>
<accession>A0A918VAS8</accession>
<proteinExistence type="predicted"/>
<keyword evidence="1" id="KW-1133">Transmembrane helix</keyword>
<dbReference type="Proteomes" id="UP000623010">
    <property type="component" value="Unassembled WGS sequence"/>
</dbReference>
<feature type="transmembrane region" description="Helical" evidence="1">
    <location>
        <begin position="76"/>
        <end position="97"/>
    </location>
</feature>
<evidence type="ECO:0000313" key="2">
    <source>
        <dbReference type="EMBL" id="GGZ82170.1"/>
    </source>
</evidence>
<keyword evidence="1" id="KW-0472">Membrane</keyword>